<proteinExistence type="predicted"/>
<evidence type="ECO:0000313" key="1">
    <source>
        <dbReference type="EMBL" id="VAW59611.1"/>
    </source>
</evidence>
<protein>
    <submittedName>
        <fullName evidence="1">Uncharacterized protein</fullName>
    </submittedName>
</protein>
<reference evidence="1" key="1">
    <citation type="submission" date="2018-06" db="EMBL/GenBank/DDBJ databases">
        <authorList>
            <person name="Zhirakovskaya E."/>
        </authorList>
    </citation>
    <scope>NUCLEOTIDE SEQUENCE</scope>
</reference>
<dbReference type="AlphaFoldDB" id="A0A3B0WVX5"/>
<organism evidence="1">
    <name type="scientific">hydrothermal vent metagenome</name>
    <dbReference type="NCBI Taxonomy" id="652676"/>
    <lineage>
        <taxon>unclassified sequences</taxon>
        <taxon>metagenomes</taxon>
        <taxon>ecological metagenomes</taxon>
    </lineage>
</organism>
<sequence length="116" mass="13568">MDNEYGIKFDYTIENNEVMIKGEFKIPENGNYNLKDILQKSIVMSLMYNTNYSVFRPFENIVIFKDDVNIMDNVIKGFFNFNLTPIINDTGVDIYYVLFSMGPYLSDIKMINLSDN</sequence>
<name>A0A3B0WVX5_9ZZZZ</name>
<accession>A0A3B0WVX5</accession>
<dbReference type="EMBL" id="UOFH01000092">
    <property type="protein sequence ID" value="VAW59611.1"/>
    <property type="molecule type" value="Genomic_DNA"/>
</dbReference>
<gene>
    <name evidence="1" type="ORF">MNBD_GAMMA08-2633</name>
</gene>